<keyword evidence="3" id="KW-0131">Cell cycle</keyword>
<dbReference type="STRING" id="4537.A0A0E0KS46"/>
<feature type="region of interest" description="Disordered" evidence="7">
    <location>
        <begin position="311"/>
        <end position="350"/>
    </location>
</feature>
<dbReference type="AlphaFoldDB" id="A0A0E0KS46"/>
<dbReference type="InterPro" id="IPR023093">
    <property type="entry name" value="ScpA-like_C"/>
</dbReference>
<keyword evidence="3" id="KW-0498">Mitosis</keyword>
<dbReference type="eggNOG" id="KOG1213">
    <property type="taxonomic scope" value="Eukaryota"/>
</dbReference>
<evidence type="ECO:0000256" key="5">
    <source>
        <dbReference type="ARBA" id="ARBA00023242"/>
    </source>
</evidence>
<dbReference type="PANTHER" id="PTHR12585:SF73">
    <property type="entry name" value="SISTER CHROMATID COHESION 1 PROTEIN 2"/>
    <property type="match status" value="1"/>
</dbReference>
<evidence type="ECO:0008006" key="12">
    <source>
        <dbReference type="Google" id="ProtNLM"/>
    </source>
</evidence>
<evidence type="ECO:0000256" key="3">
    <source>
        <dbReference type="ARBA" id="ARBA00022776"/>
    </source>
</evidence>
<dbReference type="CDD" id="cd21793">
    <property type="entry name" value="Rad21_Rec8_M_AtSYN1-like"/>
    <property type="match status" value="1"/>
</dbReference>
<dbReference type="GO" id="GO:0005634">
    <property type="term" value="C:nucleus"/>
    <property type="evidence" value="ECO:0007669"/>
    <property type="project" value="UniProtKB-SubCell"/>
</dbReference>
<comment type="subcellular location">
    <subcellularLocation>
        <location evidence="1">Nucleus</location>
    </subcellularLocation>
</comment>
<sequence>MSCSKVLLSKKGALGTVWVAAVSGVAALSRDQVVRTNIFACVDKILPDDNDETTYRVLGLLLLGIVRIYSKKVEYLCHECNELLGSYGSAHCNELSISTGGATNRVSKQVKKPVCARRLVVRQEGANKVKKPVQAARTTRAETRATSQIAEVRDAHATADLPTFTIPKRFELDSFDLGIPEDRDDDDEDHHQLPRQGSNSVIDVVTTTKKPFYLLSAFFCIGTMLEDENHHTSCLFESCKMMTCSYADVDSACIMPVHITIPTEMMSVISEVNSLLCLSSIGGEPENHNAESACFTPVKDVLPPEMVDTMAEVNDPSDRSTRGKKPQRELNRDENGNSACHIPLSGSKEVQMSENIVENVTFPRHDANCPTIEESENGSLQGANTNPSCDGFEEPESLEQPTLRCKTKLINELSPSTPEPLTEGGTGLPCSPKFMVTTPAKKEKHRVTRKRRRGLYNKDYIPRDRGDKWKVRRRGTRALYDENIVLPNEYLRLKARTLRNTIEDASDLVHQRRKAPRTCLHTWKEGKVRSLPVTFMDPLILYPTSVYVRYTITADTPENSCRESVKSRRRLSLEPSESNNICNDAKNVEGESIPDEPRKRKLDELTNNVQATVECYTESAQYHNDDDYRFNDDTVKDKDFLIGGHESHSTGLQERLNALKCKNPLLDKALDAAIDSMDEDTPMDEQHARDEGLLRSTRTRTVARYFHQLLVDQKCQQGNNSVRLGQTLEGMKRKTSARFFYETLILKSGSLIEVNQEQAYEDIIVSATPRLEAALRSSEKMT</sequence>
<dbReference type="InterPro" id="IPR039781">
    <property type="entry name" value="Rad21/Rec8-like"/>
</dbReference>
<evidence type="ECO:0000256" key="7">
    <source>
        <dbReference type="SAM" id="MobiDB-lite"/>
    </source>
</evidence>
<evidence type="ECO:0000259" key="8">
    <source>
        <dbReference type="Pfam" id="PF04824"/>
    </source>
</evidence>
<dbReference type="Gene3D" id="1.10.10.580">
    <property type="entry name" value="Structural maintenance of chromosome 1. Chain E"/>
    <property type="match status" value="1"/>
</dbReference>
<reference evidence="10" key="1">
    <citation type="submission" date="2015-04" db="UniProtKB">
        <authorList>
            <consortium name="EnsemblPlants"/>
        </authorList>
    </citation>
    <scope>IDENTIFICATION</scope>
</reference>
<reference evidence="10" key="2">
    <citation type="submission" date="2018-05" db="EMBL/GenBank/DDBJ databases">
        <title>OpunRS2 (Oryza punctata Reference Sequence Version 2).</title>
        <authorList>
            <person name="Zhang J."/>
            <person name="Kudrna D."/>
            <person name="Lee S."/>
            <person name="Talag J."/>
            <person name="Welchert J."/>
            <person name="Wing R.A."/>
        </authorList>
    </citation>
    <scope>NUCLEOTIDE SEQUENCE [LARGE SCALE GENOMIC DNA]</scope>
</reference>
<dbReference type="InterPro" id="IPR006909">
    <property type="entry name" value="Rad21/Rec8_C_eu"/>
</dbReference>
<comment type="subunit">
    <text evidence="6">Component of the cohesin complex.</text>
</comment>
<dbReference type="InterPro" id="IPR006910">
    <property type="entry name" value="Rad21_Rec8_N"/>
</dbReference>
<dbReference type="OMA" id="MTCSYAD"/>
<dbReference type="GO" id="GO:0008278">
    <property type="term" value="C:cohesin complex"/>
    <property type="evidence" value="ECO:0007669"/>
    <property type="project" value="InterPro"/>
</dbReference>
<feature type="compositionally biased region" description="Polar residues" evidence="7">
    <location>
        <begin position="377"/>
        <end position="388"/>
    </location>
</feature>
<dbReference type="FunFam" id="1.10.10.580:FF:000002">
    <property type="entry name" value="Sister chromatid cohesion 1 protein 4"/>
    <property type="match status" value="1"/>
</dbReference>
<accession>A0A0E0KS46</accession>
<organism evidence="10">
    <name type="scientific">Oryza punctata</name>
    <name type="common">Red rice</name>
    <dbReference type="NCBI Taxonomy" id="4537"/>
    <lineage>
        <taxon>Eukaryota</taxon>
        <taxon>Viridiplantae</taxon>
        <taxon>Streptophyta</taxon>
        <taxon>Embryophyta</taxon>
        <taxon>Tracheophyta</taxon>
        <taxon>Spermatophyta</taxon>
        <taxon>Magnoliopsida</taxon>
        <taxon>Liliopsida</taxon>
        <taxon>Poales</taxon>
        <taxon>Poaceae</taxon>
        <taxon>BOP clade</taxon>
        <taxon>Oryzoideae</taxon>
        <taxon>Oryzeae</taxon>
        <taxon>Oryzinae</taxon>
        <taxon>Oryza</taxon>
    </lineage>
</organism>
<dbReference type="EnsemblPlants" id="OPUNC04G14610.1">
    <property type="protein sequence ID" value="OPUNC04G14610.1"/>
    <property type="gene ID" value="OPUNC04G14610"/>
</dbReference>
<evidence type="ECO:0000259" key="9">
    <source>
        <dbReference type="Pfam" id="PF04825"/>
    </source>
</evidence>
<dbReference type="HOGENOM" id="CLU_021822_0_0_1"/>
<dbReference type="Proteomes" id="UP000026962">
    <property type="component" value="Chromosome 4"/>
</dbReference>
<proteinExistence type="inferred from homology"/>
<dbReference type="PANTHER" id="PTHR12585">
    <property type="entry name" value="SCC1 / RAD21 FAMILY MEMBER"/>
    <property type="match status" value="1"/>
</dbReference>
<dbReference type="GO" id="GO:1990414">
    <property type="term" value="P:replication-born double-strand break repair via sister chromatid exchange"/>
    <property type="evidence" value="ECO:0007669"/>
    <property type="project" value="TreeGrafter"/>
</dbReference>
<feature type="region of interest" description="Disordered" evidence="7">
    <location>
        <begin position="177"/>
        <end position="196"/>
    </location>
</feature>
<dbReference type="SUPFAM" id="SSF46785">
    <property type="entry name" value="Winged helix' DNA-binding domain"/>
    <property type="match status" value="1"/>
</dbReference>
<feature type="region of interest" description="Disordered" evidence="7">
    <location>
        <begin position="413"/>
        <end position="449"/>
    </location>
</feature>
<keyword evidence="3" id="KW-0132">Cell division</keyword>
<protein>
    <recommendedName>
        <fullName evidence="12">Rad21/Rec8-like protein N-terminal domain-containing protein</fullName>
    </recommendedName>
</protein>
<dbReference type="Gramene" id="OPUNC04G14610.1">
    <property type="protein sequence ID" value="OPUNC04G14610.1"/>
    <property type="gene ID" value="OPUNC04G14610"/>
</dbReference>
<keyword evidence="4" id="KW-0159">Chromosome partition</keyword>
<dbReference type="InterPro" id="IPR036390">
    <property type="entry name" value="WH_DNA-bd_sf"/>
</dbReference>
<evidence type="ECO:0000313" key="10">
    <source>
        <dbReference type="EnsemblPlants" id="OPUNC04G14610.1"/>
    </source>
</evidence>
<dbReference type="Pfam" id="PF04825">
    <property type="entry name" value="Rad21_Rec8_N"/>
    <property type="match status" value="1"/>
</dbReference>
<keyword evidence="5" id="KW-0539">Nucleus</keyword>
<dbReference type="Pfam" id="PF04824">
    <property type="entry name" value="Rad21_Rec8"/>
    <property type="match status" value="1"/>
</dbReference>
<evidence type="ECO:0000256" key="4">
    <source>
        <dbReference type="ARBA" id="ARBA00022829"/>
    </source>
</evidence>
<feature type="region of interest" description="Disordered" evidence="7">
    <location>
        <begin position="371"/>
        <end position="400"/>
    </location>
</feature>
<dbReference type="GO" id="GO:0007059">
    <property type="term" value="P:chromosome segregation"/>
    <property type="evidence" value="ECO:0007669"/>
    <property type="project" value="UniProtKB-KW"/>
</dbReference>
<evidence type="ECO:0000256" key="1">
    <source>
        <dbReference type="ARBA" id="ARBA00004123"/>
    </source>
</evidence>
<feature type="domain" description="Rad21/Rec8-like protein C-terminal eukaryotic" evidence="8">
    <location>
        <begin position="720"/>
        <end position="771"/>
    </location>
</feature>
<evidence type="ECO:0000256" key="6">
    <source>
        <dbReference type="ARBA" id="ARBA00064543"/>
    </source>
</evidence>
<dbReference type="GO" id="GO:0007062">
    <property type="term" value="P:sister chromatid cohesion"/>
    <property type="evidence" value="ECO:0007669"/>
    <property type="project" value="InterPro"/>
</dbReference>
<evidence type="ECO:0000313" key="11">
    <source>
        <dbReference type="Proteomes" id="UP000026962"/>
    </source>
</evidence>
<name>A0A0E0KS46_ORYPU</name>
<feature type="domain" description="Rad21/Rec8-like protein N-terminal" evidence="9">
    <location>
        <begin position="1"/>
        <end position="86"/>
    </location>
</feature>
<comment type="similarity">
    <text evidence="2">Belongs to the rad21 family.</text>
</comment>
<feature type="compositionally biased region" description="Basic and acidic residues" evidence="7">
    <location>
        <begin position="316"/>
        <end position="335"/>
    </location>
</feature>
<evidence type="ECO:0000256" key="2">
    <source>
        <dbReference type="ARBA" id="ARBA00009870"/>
    </source>
</evidence>
<dbReference type="GO" id="GO:0003682">
    <property type="term" value="F:chromatin binding"/>
    <property type="evidence" value="ECO:0007669"/>
    <property type="project" value="TreeGrafter"/>
</dbReference>
<keyword evidence="11" id="KW-1185">Reference proteome</keyword>